<evidence type="ECO:0000256" key="9">
    <source>
        <dbReference type="ARBA" id="ARBA00022777"/>
    </source>
</evidence>
<dbReference type="InterPro" id="IPR013210">
    <property type="entry name" value="LRR_N_plant-typ"/>
</dbReference>
<dbReference type="AlphaFoldDB" id="A0A8T2UTJ9"/>
<dbReference type="InterPro" id="IPR000719">
    <property type="entry name" value="Prot_kinase_dom"/>
</dbReference>
<keyword evidence="6" id="KW-0732">Signal</keyword>
<evidence type="ECO:0000256" key="5">
    <source>
        <dbReference type="ARBA" id="ARBA00022692"/>
    </source>
</evidence>
<dbReference type="SMART" id="SM00220">
    <property type="entry name" value="S_TKc"/>
    <property type="match status" value="1"/>
</dbReference>
<comment type="similarity">
    <text evidence="2">Belongs to the protein kinase superfamily. Ser/Thr protein kinase family.</text>
</comment>
<keyword evidence="8 13" id="KW-0547">Nucleotide-binding</keyword>
<evidence type="ECO:0000256" key="2">
    <source>
        <dbReference type="ARBA" id="ARBA00008684"/>
    </source>
</evidence>
<dbReference type="SUPFAM" id="SSF56112">
    <property type="entry name" value="Protein kinase-like (PK-like)"/>
    <property type="match status" value="1"/>
</dbReference>
<reference evidence="16" key="1">
    <citation type="submission" date="2021-08" db="EMBL/GenBank/DDBJ databases">
        <title>WGS assembly of Ceratopteris richardii.</title>
        <authorList>
            <person name="Marchant D.B."/>
            <person name="Chen G."/>
            <person name="Jenkins J."/>
            <person name="Shu S."/>
            <person name="Leebens-Mack J."/>
            <person name="Grimwood J."/>
            <person name="Schmutz J."/>
            <person name="Soltis P."/>
            <person name="Soltis D."/>
            <person name="Chen Z.-H."/>
        </authorList>
    </citation>
    <scope>NUCLEOTIDE SEQUENCE</scope>
    <source>
        <strain evidence="16">Whitten #5841</strain>
        <tissue evidence="16">Leaf</tissue>
    </source>
</reference>
<keyword evidence="3" id="KW-0433">Leucine-rich repeat</keyword>
<dbReference type="Pfam" id="PF00560">
    <property type="entry name" value="LRR_1"/>
    <property type="match status" value="4"/>
</dbReference>
<gene>
    <name evidence="16" type="ORF">KP509_04G000200</name>
</gene>
<evidence type="ECO:0000256" key="6">
    <source>
        <dbReference type="ARBA" id="ARBA00022729"/>
    </source>
</evidence>
<dbReference type="PANTHER" id="PTHR48007:SF4">
    <property type="entry name" value="LEUCINE-RICH REPEAT RECEPTOR-LIKE PROTEIN KINASE PXC1"/>
    <property type="match status" value="1"/>
</dbReference>
<name>A0A8T2UTJ9_CERRI</name>
<comment type="caution">
    <text evidence="16">The sequence shown here is derived from an EMBL/GenBank/DDBJ whole genome shotgun (WGS) entry which is preliminary data.</text>
</comment>
<evidence type="ECO:0000256" key="7">
    <source>
        <dbReference type="ARBA" id="ARBA00022737"/>
    </source>
</evidence>
<dbReference type="SUPFAM" id="SSF52058">
    <property type="entry name" value="L domain-like"/>
    <property type="match status" value="1"/>
</dbReference>
<keyword evidence="17" id="KW-1185">Reference proteome</keyword>
<sequence length="750" mass="82331">MTPLLPICLSGCMLACLGFFGFGINMIPLLLGLLLHLFYLVDDNSWPSTLAMAASSSEIKALLDLKRAFNNPLNLSSWIIQEEHSHSPPPPCSGWKGVSCDTEYLCVISVTLPGCLKGGTISRSVEGLSYLQVLDLSGNALTGSIPAEITSLTRLVRLDLHNNLLSGEVPAGWDKMEHLEMVNLTQNNLDGSIPSGLFKASKLQALRLENNRFSGVIPNDILKLGNLSVFTASSNMLTGPIPIGFGSLRSLQLMYASFNQLNGTLPESIGGLPMLAHLDLHHNKLQGVIPPPWSNLTTTLLTLDLSENLLSGEIPEPLHRKFNSISFIGNPDLCATCTRYPSGESSPHAGENVRPSSHDSKVWVVLGIIGASAAVFVLLFLLLAAFLCRKSHSRNPEVPDQGQNWFSPDIQANLRRGKFQPYDEVLKKYSFYDIESHAGFFDTAHVIGKGRFATVYRCHMPDGTVLAMKMFKYSIATVTFDKEIPVLAAIKHRYLLPIKGFYSSGLEKALIYEYFPTGTLCHLLHGHGGSSSSINEKSIDRMPLPDWATRQRIAFGTAQALNYLHRCCGDRVLHMDVKSSNILLETSSLLPRLADYSILHLVSENATERTDDVLETEAYVAPEVRATGKHSDKSDVYSFGVVLLELITGKKPVLREGGRRFTLKNWVEELYTAGDGRKVVDAIALQTSPFPGYLDCAIHLAMSCLNENPNLRPPMSEVAYILEGLASNPLPLRSPDPKTVKPSLPDRKTI</sequence>
<feature type="binding site" evidence="13">
    <location>
        <position position="469"/>
    </location>
    <ligand>
        <name>ATP</name>
        <dbReference type="ChEBI" id="CHEBI:30616"/>
    </ligand>
</feature>
<protein>
    <recommendedName>
        <fullName evidence="15">Protein kinase domain-containing protein</fullName>
    </recommendedName>
</protein>
<organism evidence="16 17">
    <name type="scientific">Ceratopteris richardii</name>
    <name type="common">Triangle waterfern</name>
    <dbReference type="NCBI Taxonomy" id="49495"/>
    <lineage>
        <taxon>Eukaryota</taxon>
        <taxon>Viridiplantae</taxon>
        <taxon>Streptophyta</taxon>
        <taxon>Embryophyta</taxon>
        <taxon>Tracheophyta</taxon>
        <taxon>Polypodiopsida</taxon>
        <taxon>Polypodiidae</taxon>
        <taxon>Polypodiales</taxon>
        <taxon>Pteridineae</taxon>
        <taxon>Pteridaceae</taxon>
        <taxon>Parkerioideae</taxon>
        <taxon>Ceratopteris</taxon>
    </lineage>
</organism>
<dbReference type="OMA" id="MYEVASI"/>
<feature type="domain" description="Protein kinase" evidence="15">
    <location>
        <begin position="441"/>
        <end position="731"/>
    </location>
</feature>
<dbReference type="Pfam" id="PF08263">
    <property type="entry name" value="LRRNT_2"/>
    <property type="match status" value="1"/>
</dbReference>
<dbReference type="PROSITE" id="PS00107">
    <property type="entry name" value="PROTEIN_KINASE_ATP"/>
    <property type="match status" value="1"/>
</dbReference>
<dbReference type="GO" id="GO:0004672">
    <property type="term" value="F:protein kinase activity"/>
    <property type="evidence" value="ECO:0007669"/>
    <property type="project" value="InterPro"/>
</dbReference>
<dbReference type="PROSITE" id="PS00108">
    <property type="entry name" value="PROTEIN_KINASE_ST"/>
    <property type="match status" value="1"/>
</dbReference>
<evidence type="ECO:0000256" key="10">
    <source>
        <dbReference type="ARBA" id="ARBA00022840"/>
    </source>
</evidence>
<proteinExistence type="inferred from homology"/>
<evidence type="ECO:0000256" key="12">
    <source>
        <dbReference type="ARBA" id="ARBA00023136"/>
    </source>
</evidence>
<keyword evidence="7" id="KW-0677">Repeat</keyword>
<evidence type="ECO:0000256" key="4">
    <source>
        <dbReference type="ARBA" id="ARBA00022679"/>
    </source>
</evidence>
<dbReference type="FunFam" id="3.80.10.10:FF:000400">
    <property type="entry name" value="Nuclear pore complex protein NUP107"/>
    <property type="match status" value="1"/>
</dbReference>
<evidence type="ECO:0000256" key="1">
    <source>
        <dbReference type="ARBA" id="ARBA00004370"/>
    </source>
</evidence>
<evidence type="ECO:0000256" key="8">
    <source>
        <dbReference type="ARBA" id="ARBA00022741"/>
    </source>
</evidence>
<accession>A0A8T2UTJ9</accession>
<dbReference type="Gene3D" id="3.30.200.20">
    <property type="entry name" value="Phosphorylase Kinase, domain 1"/>
    <property type="match status" value="1"/>
</dbReference>
<dbReference type="InterPro" id="IPR032675">
    <property type="entry name" value="LRR_dom_sf"/>
</dbReference>
<dbReference type="OrthoDB" id="676979at2759"/>
<keyword evidence="11 14" id="KW-1133">Transmembrane helix</keyword>
<dbReference type="InterPro" id="IPR008271">
    <property type="entry name" value="Ser/Thr_kinase_AS"/>
</dbReference>
<dbReference type="Proteomes" id="UP000825935">
    <property type="component" value="Chromosome 4"/>
</dbReference>
<evidence type="ECO:0000256" key="3">
    <source>
        <dbReference type="ARBA" id="ARBA00022614"/>
    </source>
</evidence>
<dbReference type="GO" id="GO:0016020">
    <property type="term" value="C:membrane"/>
    <property type="evidence" value="ECO:0007669"/>
    <property type="project" value="UniProtKB-SubCell"/>
</dbReference>
<dbReference type="InterPro" id="IPR046959">
    <property type="entry name" value="PRK1-6/SRF4-like"/>
</dbReference>
<evidence type="ECO:0000256" key="14">
    <source>
        <dbReference type="SAM" id="Phobius"/>
    </source>
</evidence>
<dbReference type="Pfam" id="PF00069">
    <property type="entry name" value="Pkinase"/>
    <property type="match status" value="1"/>
</dbReference>
<dbReference type="InterPro" id="IPR001611">
    <property type="entry name" value="Leu-rich_rpt"/>
</dbReference>
<keyword evidence="5 14" id="KW-0812">Transmembrane</keyword>
<evidence type="ECO:0000313" key="16">
    <source>
        <dbReference type="EMBL" id="KAH7438078.1"/>
    </source>
</evidence>
<dbReference type="Gene3D" id="1.10.510.10">
    <property type="entry name" value="Transferase(Phosphotransferase) domain 1"/>
    <property type="match status" value="1"/>
</dbReference>
<dbReference type="InterPro" id="IPR011009">
    <property type="entry name" value="Kinase-like_dom_sf"/>
</dbReference>
<feature type="transmembrane region" description="Helical" evidence="14">
    <location>
        <begin position="12"/>
        <end position="39"/>
    </location>
</feature>
<dbReference type="PANTHER" id="PTHR48007">
    <property type="entry name" value="LEUCINE-RICH REPEAT RECEPTOR-LIKE PROTEIN KINASE PXC1"/>
    <property type="match status" value="1"/>
</dbReference>
<keyword evidence="9" id="KW-0418">Kinase</keyword>
<keyword evidence="4" id="KW-0808">Transferase</keyword>
<evidence type="ECO:0000259" key="15">
    <source>
        <dbReference type="PROSITE" id="PS50011"/>
    </source>
</evidence>
<evidence type="ECO:0000256" key="11">
    <source>
        <dbReference type="ARBA" id="ARBA00022989"/>
    </source>
</evidence>
<evidence type="ECO:0000256" key="13">
    <source>
        <dbReference type="PROSITE-ProRule" id="PRU10141"/>
    </source>
</evidence>
<dbReference type="GO" id="GO:0005524">
    <property type="term" value="F:ATP binding"/>
    <property type="evidence" value="ECO:0007669"/>
    <property type="project" value="UniProtKB-UniRule"/>
</dbReference>
<dbReference type="EMBL" id="CM035409">
    <property type="protein sequence ID" value="KAH7438078.1"/>
    <property type="molecule type" value="Genomic_DNA"/>
</dbReference>
<feature type="transmembrane region" description="Helical" evidence="14">
    <location>
        <begin position="362"/>
        <end position="387"/>
    </location>
</feature>
<comment type="subcellular location">
    <subcellularLocation>
        <location evidence="1">Membrane</location>
    </subcellularLocation>
</comment>
<dbReference type="Gene3D" id="3.80.10.10">
    <property type="entry name" value="Ribonuclease Inhibitor"/>
    <property type="match status" value="2"/>
</dbReference>
<dbReference type="PROSITE" id="PS50011">
    <property type="entry name" value="PROTEIN_KINASE_DOM"/>
    <property type="match status" value="1"/>
</dbReference>
<evidence type="ECO:0000313" key="17">
    <source>
        <dbReference type="Proteomes" id="UP000825935"/>
    </source>
</evidence>
<keyword evidence="12 14" id="KW-0472">Membrane</keyword>
<keyword evidence="10 13" id="KW-0067">ATP-binding</keyword>
<dbReference type="InterPro" id="IPR017441">
    <property type="entry name" value="Protein_kinase_ATP_BS"/>
</dbReference>